<protein>
    <submittedName>
        <fullName evidence="3">PDZ domain-containing protein</fullName>
    </submittedName>
</protein>
<dbReference type="WBParaSite" id="SBAD_0001255301-mRNA-1">
    <property type="protein sequence ID" value="SBAD_0001255301-mRNA-1"/>
    <property type="gene ID" value="SBAD_0001255301"/>
</dbReference>
<dbReference type="AlphaFoldDB" id="A0A183J8F0"/>
<reference evidence="1 2" key="2">
    <citation type="submission" date="2018-11" db="EMBL/GenBank/DDBJ databases">
        <authorList>
            <consortium name="Pathogen Informatics"/>
        </authorList>
    </citation>
    <scope>NUCLEOTIDE SEQUENCE [LARGE SCALE GENOMIC DNA]</scope>
</reference>
<dbReference type="Proteomes" id="UP000270296">
    <property type="component" value="Unassembled WGS sequence"/>
</dbReference>
<evidence type="ECO:0000313" key="1">
    <source>
        <dbReference type="EMBL" id="VDP45874.1"/>
    </source>
</evidence>
<organism evidence="3">
    <name type="scientific">Soboliphyme baturini</name>
    <dbReference type="NCBI Taxonomy" id="241478"/>
    <lineage>
        <taxon>Eukaryota</taxon>
        <taxon>Metazoa</taxon>
        <taxon>Ecdysozoa</taxon>
        <taxon>Nematoda</taxon>
        <taxon>Enoplea</taxon>
        <taxon>Dorylaimia</taxon>
        <taxon>Dioctophymatida</taxon>
        <taxon>Dioctophymatoidea</taxon>
        <taxon>Soboliphymatidae</taxon>
        <taxon>Soboliphyme</taxon>
    </lineage>
</organism>
<name>A0A183J8F0_9BILA</name>
<accession>A0A183J8F0</accession>
<dbReference type="EMBL" id="UZAM01017072">
    <property type="protein sequence ID" value="VDP45874.1"/>
    <property type="molecule type" value="Genomic_DNA"/>
</dbReference>
<keyword evidence="2" id="KW-1185">Reference proteome</keyword>
<evidence type="ECO:0000313" key="2">
    <source>
        <dbReference type="Proteomes" id="UP000270296"/>
    </source>
</evidence>
<evidence type="ECO:0000313" key="3">
    <source>
        <dbReference type="WBParaSite" id="SBAD_0001255301-mRNA-1"/>
    </source>
</evidence>
<gene>
    <name evidence="1" type="ORF">SBAD_LOCUS12148</name>
</gene>
<sequence>MEVGDFDLRGIGIIVSSQQSGVKDVIVKSKLNDGLWKPGHLAVPVRRTKSDVQVKEPNMSSSELPDALFCRCFGSSTGKTSSRTATDNFIGSYSSRTDSQLKSGIESAAVDYDDSRKCKSRCLGVLCVGSTRRTRSYSWVGSGSNAITCAGRHHHSYLTQSDNNRVCEPIERTALMFGNGIGLGSRRNYGLFASSDSNVDEQKRFQHDSSWSYSDPLLNVSTIVTEKQRKEADPATLRVTTASSQPTMSQAKLNVSKVGTADAVLMNSA</sequence>
<reference evidence="3" key="1">
    <citation type="submission" date="2016-06" db="UniProtKB">
        <authorList>
            <consortium name="WormBaseParasite"/>
        </authorList>
    </citation>
    <scope>IDENTIFICATION</scope>
</reference>
<proteinExistence type="predicted"/>